<reference evidence="1 2" key="1">
    <citation type="submission" date="2019-12" db="EMBL/GenBank/DDBJ databases">
        <authorList>
            <person name="Sun J.-Q."/>
        </authorList>
    </citation>
    <scope>NUCLEOTIDE SEQUENCE [LARGE SCALE GENOMIC DNA]</scope>
    <source>
        <strain evidence="1 2">JCM 17928</strain>
    </source>
</reference>
<dbReference type="EMBL" id="WOWP01000058">
    <property type="protein sequence ID" value="MUV05038.1"/>
    <property type="molecule type" value="Genomic_DNA"/>
</dbReference>
<organism evidence="1 2">
    <name type="scientific">Flavobacterium rakeshii</name>
    <dbReference type="NCBI Taxonomy" id="1038845"/>
    <lineage>
        <taxon>Bacteria</taxon>
        <taxon>Pseudomonadati</taxon>
        <taxon>Bacteroidota</taxon>
        <taxon>Flavobacteriia</taxon>
        <taxon>Flavobacteriales</taxon>
        <taxon>Flavobacteriaceae</taxon>
        <taxon>Flavobacterium</taxon>
    </lineage>
</organism>
<evidence type="ECO:0000313" key="1">
    <source>
        <dbReference type="EMBL" id="MUV05038.1"/>
    </source>
</evidence>
<proteinExistence type="predicted"/>
<dbReference type="RefSeq" id="WP_157484331.1">
    <property type="nucleotide sequence ID" value="NZ_WOWP01000058.1"/>
</dbReference>
<protein>
    <recommendedName>
        <fullName evidence="3">DUF262 domain-containing protein</fullName>
    </recommendedName>
</protein>
<evidence type="ECO:0008006" key="3">
    <source>
        <dbReference type="Google" id="ProtNLM"/>
    </source>
</evidence>
<dbReference type="AlphaFoldDB" id="A0A6N8HH97"/>
<keyword evidence="2" id="KW-1185">Reference proteome</keyword>
<dbReference type="Proteomes" id="UP000433945">
    <property type="component" value="Unassembled WGS sequence"/>
</dbReference>
<dbReference type="OrthoDB" id="8420916at2"/>
<sequence length="416" mass="48526">MKIEILDSKRIENRTWYLCKGNLLDYLNELKEDFYEYAIQRKIVKNQYLDSLYSTIKTGEPIPTITLTYNELTIDNIDDNRGVLDLSKSEILDGLQRSFRLWSYLKISNYYGQFKDDISNYRDFAKKVKDLNPLFFKSGVISTRLLKTIIENKEIENIKGVFDQSSIYITIWAGLTENEIIKKMLVLNAGQKSVSKTHQFELLFLHFFNAIERAGIGIKLFREKDKRANDIKKGKREIGEFMFSSVIVSLQSFVEERPLRVSTENLIDNDVQEVETDQSIYDLVFNTRYLIFFLSKLIKLDELIFEMNGDDGKEWFSKDTTLSGVFAALGQYINLSQIVDERELKERTGFVFDKFESVISNQGLSLNDFKQEYNVLSSRSVNIGTFIRKTVMEFVIVLLNEGEPTWSQIFEKVKNK</sequence>
<name>A0A6N8HH97_9FLAO</name>
<gene>
    <name evidence="1" type="ORF">GN157_15075</name>
</gene>
<accession>A0A6N8HH97</accession>
<comment type="caution">
    <text evidence="1">The sequence shown here is derived from an EMBL/GenBank/DDBJ whole genome shotgun (WGS) entry which is preliminary data.</text>
</comment>
<evidence type="ECO:0000313" key="2">
    <source>
        <dbReference type="Proteomes" id="UP000433945"/>
    </source>
</evidence>